<feature type="transmembrane region" description="Helical" evidence="8">
    <location>
        <begin position="240"/>
        <end position="259"/>
    </location>
</feature>
<feature type="transmembrane region" description="Helical" evidence="8">
    <location>
        <begin position="310"/>
        <end position="328"/>
    </location>
</feature>
<keyword evidence="2" id="KW-0813">Transport</keyword>
<evidence type="ECO:0000256" key="3">
    <source>
        <dbReference type="ARBA" id="ARBA00022475"/>
    </source>
</evidence>
<dbReference type="EMBL" id="JAVRFI010000001">
    <property type="protein sequence ID" value="MDT0447917.1"/>
    <property type="molecule type" value="Genomic_DNA"/>
</dbReference>
<evidence type="ECO:0000256" key="5">
    <source>
        <dbReference type="ARBA" id="ARBA00022989"/>
    </source>
</evidence>
<feature type="transmembrane region" description="Helical" evidence="8">
    <location>
        <begin position="340"/>
        <end position="357"/>
    </location>
</feature>
<reference evidence="10" key="1">
    <citation type="submission" date="2024-05" db="EMBL/GenBank/DDBJ databases">
        <title>30 novel species of actinomycetes from the DSMZ collection.</title>
        <authorList>
            <person name="Nouioui I."/>
        </authorList>
    </citation>
    <scope>NUCLEOTIDE SEQUENCE</scope>
    <source>
        <strain evidence="10">DSM 40473</strain>
    </source>
</reference>
<comment type="caution">
    <text evidence="10">The sequence shown here is derived from an EMBL/GenBank/DDBJ whole genome shotgun (WGS) entry which is preliminary data.</text>
</comment>
<dbReference type="PANTHER" id="PTHR42718:SF46">
    <property type="entry name" value="BLR6921 PROTEIN"/>
    <property type="match status" value="1"/>
</dbReference>
<feature type="transmembrane region" description="Helical" evidence="8">
    <location>
        <begin position="43"/>
        <end position="64"/>
    </location>
</feature>
<dbReference type="InterPro" id="IPR020846">
    <property type="entry name" value="MFS_dom"/>
</dbReference>
<dbReference type="Gene3D" id="1.20.1720.10">
    <property type="entry name" value="Multidrug resistance protein D"/>
    <property type="match status" value="1"/>
</dbReference>
<gene>
    <name evidence="10" type="ORF">RM609_02215</name>
</gene>
<organism evidence="10 11">
    <name type="scientific">Streptomyces hesseae</name>
    <dbReference type="NCBI Taxonomy" id="3075519"/>
    <lineage>
        <taxon>Bacteria</taxon>
        <taxon>Bacillati</taxon>
        <taxon>Actinomycetota</taxon>
        <taxon>Actinomycetes</taxon>
        <taxon>Kitasatosporales</taxon>
        <taxon>Streptomycetaceae</taxon>
        <taxon>Streptomyces</taxon>
    </lineage>
</organism>
<keyword evidence="6 8" id="KW-0472">Membrane</keyword>
<evidence type="ECO:0000256" key="1">
    <source>
        <dbReference type="ARBA" id="ARBA00004651"/>
    </source>
</evidence>
<dbReference type="InterPro" id="IPR036259">
    <property type="entry name" value="MFS_trans_sf"/>
</dbReference>
<dbReference type="Proteomes" id="UP001180531">
    <property type="component" value="Unassembled WGS sequence"/>
</dbReference>
<dbReference type="PROSITE" id="PS50850">
    <property type="entry name" value="MFS"/>
    <property type="match status" value="1"/>
</dbReference>
<dbReference type="Pfam" id="PF07690">
    <property type="entry name" value="MFS_1"/>
    <property type="match status" value="1"/>
</dbReference>
<dbReference type="InterPro" id="IPR011701">
    <property type="entry name" value="MFS"/>
</dbReference>
<keyword evidence="11" id="KW-1185">Reference proteome</keyword>
<feature type="transmembrane region" description="Helical" evidence="8">
    <location>
        <begin position="403"/>
        <end position="424"/>
    </location>
</feature>
<dbReference type="RefSeq" id="WP_311607403.1">
    <property type="nucleotide sequence ID" value="NZ_JAVRFI010000001.1"/>
</dbReference>
<feature type="transmembrane region" description="Helical" evidence="8">
    <location>
        <begin position="280"/>
        <end position="298"/>
    </location>
</feature>
<evidence type="ECO:0000256" key="8">
    <source>
        <dbReference type="SAM" id="Phobius"/>
    </source>
</evidence>
<evidence type="ECO:0000313" key="11">
    <source>
        <dbReference type="Proteomes" id="UP001180531"/>
    </source>
</evidence>
<feature type="transmembrane region" description="Helical" evidence="8">
    <location>
        <begin position="216"/>
        <end position="234"/>
    </location>
</feature>
<evidence type="ECO:0000256" key="2">
    <source>
        <dbReference type="ARBA" id="ARBA00022448"/>
    </source>
</evidence>
<dbReference type="PANTHER" id="PTHR42718">
    <property type="entry name" value="MAJOR FACILITATOR SUPERFAMILY MULTIDRUG TRANSPORTER MFSC"/>
    <property type="match status" value="1"/>
</dbReference>
<keyword evidence="7" id="KW-0046">Antibiotic resistance</keyword>
<evidence type="ECO:0000313" key="10">
    <source>
        <dbReference type="EMBL" id="MDT0447917.1"/>
    </source>
</evidence>
<evidence type="ECO:0000256" key="6">
    <source>
        <dbReference type="ARBA" id="ARBA00023136"/>
    </source>
</evidence>
<evidence type="ECO:0000256" key="4">
    <source>
        <dbReference type="ARBA" id="ARBA00022692"/>
    </source>
</evidence>
<dbReference type="SUPFAM" id="SSF103473">
    <property type="entry name" value="MFS general substrate transporter"/>
    <property type="match status" value="1"/>
</dbReference>
<evidence type="ECO:0000259" key="9">
    <source>
        <dbReference type="PROSITE" id="PS50850"/>
    </source>
</evidence>
<protein>
    <submittedName>
        <fullName evidence="10">MFS transporter</fullName>
    </submittedName>
</protein>
<proteinExistence type="predicted"/>
<keyword evidence="4 8" id="KW-0812">Transmembrane</keyword>
<feature type="transmembrane region" description="Helical" evidence="8">
    <location>
        <begin position="430"/>
        <end position="451"/>
    </location>
</feature>
<name>A0ABU2SG03_9ACTN</name>
<evidence type="ECO:0000256" key="7">
    <source>
        <dbReference type="ARBA" id="ARBA00023251"/>
    </source>
</evidence>
<feature type="transmembrane region" description="Helical" evidence="8">
    <location>
        <begin position="363"/>
        <end position="382"/>
    </location>
</feature>
<comment type="subcellular location">
    <subcellularLocation>
        <location evidence="1">Cell membrane</location>
        <topology evidence="1">Multi-pass membrane protein</topology>
    </subcellularLocation>
</comment>
<accession>A0ABU2SG03</accession>
<feature type="transmembrane region" description="Helical" evidence="8">
    <location>
        <begin position="109"/>
        <end position="130"/>
    </location>
</feature>
<feature type="transmembrane region" description="Helical" evidence="8">
    <location>
        <begin position="84"/>
        <end position="103"/>
    </location>
</feature>
<feature type="transmembrane region" description="Helical" evidence="8">
    <location>
        <begin position="175"/>
        <end position="195"/>
    </location>
</feature>
<keyword evidence="3" id="KW-1003">Cell membrane</keyword>
<feature type="transmembrane region" description="Helical" evidence="8">
    <location>
        <begin position="142"/>
        <end position="163"/>
    </location>
</feature>
<feature type="domain" description="Major facilitator superfamily (MFS) profile" evidence="9">
    <location>
        <begin position="18"/>
        <end position="452"/>
    </location>
</feature>
<dbReference type="Gene3D" id="1.20.1250.20">
    <property type="entry name" value="MFS general substrate transporter like domains"/>
    <property type="match status" value="1"/>
</dbReference>
<sequence>MPLPSSGPPRSIGFGPRFVAPIVIGSMLNPVNSTMISTALVPIGRALGTGAAGTAWLVSGLYAASAVAQPAMGKVADRFGPRRVYAAGLVLVGLAGLAGLRAGSLGRLIAVRVALGVGTSAAYPAAMAMIRAQSDRLRREPPGGVLGALTIAGLASAAVGPALGGLLTGLAGWRSIFVVNVPLAAVGLLLTLAWLPKDTPRPAGERESAWTALDPLGATLFAGVTLPAVLFLMSLDHPRWSLLALGGALAAALVTWELRARRPFLDLRMLAANRPLVRTYVRYATAFLVLYCVLYGYTQWLEESAGHSTTATGLLMLPMSVVAAVASWLGSRRKRVRGPLLLGTGAMVVATGVLLCAGPDSPVLLLVALGALFGLPNGLNAVGNQTALYAQAPGEQTGTAAGLFRTAQYTGAIAASSLIGLFYGDHASTSGLHALALVLGALSVLLLLATLADRDLPRGGPGRAA</sequence>
<keyword evidence="5 8" id="KW-1133">Transmembrane helix</keyword>